<proteinExistence type="predicted"/>
<evidence type="ECO:0000256" key="1">
    <source>
        <dbReference type="SAM" id="SignalP"/>
    </source>
</evidence>
<accession>A0A7W8J8U7</accession>
<sequence>MKRHNLLTVAVVATSLVAVPAIYATPTSISSPVYAMFGKTKTNTVKLNLRNDTGASLQVLVGDKPMTLEPGKLVNLDVPVGTRIVANSATPNHAVGSLIEEVIKDHNGATIAIR</sequence>
<evidence type="ECO:0000313" key="3">
    <source>
        <dbReference type="Proteomes" id="UP000569092"/>
    </source>
</evidence>
<organism evidence="2 3">
    <name type="scientific">Tunturiibacter lichenicola</name>
    <dbReference type="NCBI Taxonomy" id="2051959"/>
    <lineage>
        <taxon>Bacteria</taxon>
        <taxon>Pseudomonadati</taxon>
        <taxon>Acidobacteriota</taxon>
        <taxon>Terriglobia</taxon>
        <taxon>Terriglobales</taxon>
        <taxon>Acidobacteriaceae</taxon>
        <taxon>Tunturiibacter</taxon>
    </lineage>
</organism>
<name>A0A7W8J8U7_9BACT</name>
<dbReference type="Proteomes" id="UP000569092">
    <property type="component" value="Unassembled WGS sequence"/>
</dbReference>
<gene>
    <name evidence="2" type="ORF">HDF10_001414</name>
</gene>
<dbReference type="EMBL" id="JACHDZ010000002">
    <property type="protein sequence ID" value="MBB5343439.1"/>
    <property type="molecule type" value="Genomic_DNA"/>
</dbReference>
<evidence type="ECO:0000313" key="2">
    <source>
        <dbReference type="EMBL" id="MBB5343439.1"/>
    </source>
</evidence>
<reference evidence="2 3" key="1">
    <citation type="submission" date="2020-08" db="EMBL/GenBank/DDBJ databases">
        <title>Genomic Encyclopedia of Type Strains, Phase IV (KMG-V): Genome sequencing to study the core and pangenomes of soil and plant-associated prokaryotes.</title>
        <authorList>
            <person name="Whitman W."/>
        </authorList>
    </citation>
    <scope>NUCLEOTIDE SEQUENCE [LARGE SCALE GENOMIC DNA]</scope>
    <source>
        <strain evidence="2 3">M8US30</strain>
    </source>
</reference>
<keyword evidence="1" id="KW-0732">Signal</keyword>
<protein>
    <recommendedName>
        <fullName evidence="4">Copper chaperone PCu(A)C</fullName>
    </recommendedName>
</protein>
<feature type="chain" id="PRO_5031346590" description="Copper chaperone PCu(A)C" evidence="1">
    <location>
        <begin position="25"/>
        <end position="114"/>
    </location>
</feature>
<feature type="signal peptide" evidence="1">
    <location>
        <begin position="1"/>
        <end position="24"/>
    </location>
</feature>
<evidence type="ECO:0008006" key="4">
    <source>
        <dbReference type="Google" id="ProtNLM"/>
    </source>
</evidence>
<comment type="caution">
    <text evidence="2">The sequence shown here is derived from an EMBL/GenBank/DDBJ whole genome shotgun (WGS) entry which is preliminary data.</text>
</comment>
<dbReference type="AlphaFoldDB" id="A0A7W8J8U7"/>